<dbReference type="PANTHER" id="PTHR42954:SF2">
    <property type="entry name" value="FE(2+) TRANSPORT PROTEIN A"/>
    <property type="match status" value="1"/>
</dbReference>
<dbReference type="RefSeq" id="WP_218140628.1">
    <property type="nucleotide sequence ID" value="NZ_FODY01000007.1"/>
</dbReference>
<dbReference type="SUPFAM" id="SSF50037">
    <property type="entry name" value="C-terminal domain of transcriptional repressors"/>
    <property type="match status" value="1"/>
</dbReference>
<accession>A0A1H8TUN3</accession>
<dbReference type="Pfam" id="PF04023">
    <property type="entry name" value="FeoA"/>
    <property type="match status" value="1"/>
</dbReference>
<protein>
    <submittedName>
        <fullName evidence="3">Ferrous iron transport protein A</fullName>
    </submittedName>
</protein>
<dbReference type="PANTHER" id="PTHR42954">
    <property type="entry name" value="FE(2+) TRANSPORT PROTEIN A"/>
    <property type="match status" value="1"/>
</dbReference>
<reference evidence="3 4" key="1">
    <citation type="submission" date="2016-10" db="EMBL/GenBank/DDBJ databases">
        <authorList>
            <person name="de Groot N.N."/>
        </authorList>
    </citation>
    <scope>NUCLEOTIDE SEQUENCE [LARGE SCALE GENOMIC DNA]</scope>
    <source>
        <strain evidence="3 4">DSM 13305</strain>
    </source>
</reference>
<feature type="domain" description="Ferrous iron transporter FeoA-like" evidence="2">
    <location>
        <begin position="8"/>
        <end position="80"/>
    </location>
</feature>
<evidence type="ECO:0000313" key="3">
    <source>
        <dbReference type="EMBL" id="SEO94344.1"/>
    </source>
</evidence>
<dbReference type="InterPro" id="IPR008988">
    <property type="entry name" value="Transcriptional_repressor_C"/>
</dbReference>
<dbReference type="EMBL" id="FODY01000007">
    <property type="protein sequence ID" value="SEO94344.1"/>
    <property type="molecule type" value="Genomic_DNA"/>
</dbReference>
<gene>
    <name evidence="3" type="ORF">SAMN04490178_107105</name>
</gene>
<dbReference type="InterPro" id="IPR007167">
    <property type="entry name" value="Fe-transptr_FeoA-like"/>
</dbReference>
<dbReference type="GO" id="GO:0046914">
    <property type="term" value="F:transition metal ion binding"/>
    <property type="evidence" value="ECO:0007669"/>
    <property type="project" value="InterPro"/>
</dbReference>
<organism evidence="3 4">
    <name type="scientific">Propionispora vibrioides</name>
    <dbReference type="NCBI Taxonomy" id="112903"/>
    <lineage>
        <taxon>Bacteria</taxon>
        <taxon>Bacillati</taxon>
        <taxon>Bacillota</taxon>
        <taxon>Negativicutes</taxon>
        <taxon>Selenomonadales</taxon>
        <taxon>Sporomusaceae</taxon>
        <taxon>Propionispora</taxon>
    </lineage>
</organism>
<dbReference type="AlphaFoldDB" id="A0A1H8TUN3"/>
<dbReference type="InterPro" id="IPR038157">
    <property type="entry name" value="FeoA_core_dom"/>
</dbReference>
<proteinExistence type="predicted"/>
<evidence type="ECO:0000313" key="4">
    <source>
        <dbReference type="Proteomes" id="UP000198847"/>
    </source>
</evidence>
<dbReference type="InterPro" id="IPR052713">
    <property type="entry name" value="FeoA"/>
</dbReference>
<dbReference type="STRING" id="112903.SAMN04490178_107105"/>
<keyword evidence="4" id="KW-1185">Reference proteome</keyword>
<evidence type="ECO:0000256" key="1">
    <source>
        <dbReference type="ARBA" id="ARBA00023004"/>
    </source>
</evidence>
<dbReference type="Proteomes" id="UP000198847">
    <property type="component" value="Unassembled WGS sequence"/>
</dbReference>
<evidence type="ECO:0000259" key="2">
    <source>
        <dbReference type="SMART" id="SM00899"/>
    </source>
</evidence>
<dbReference type="Gene3D" id="2.30.30.90">
    <property type="match status" value="1"/>
</dbReference>
<keyword evidence="1" id="KW-0408">Iron</keyword>
<dbReference type="SMART" id="SM00899">
    <property type="entry name" value="FeoA"/>
    <property type="match status" value="1"/>
</dbReference>
<name>A0A1H8TUN3_9FIRM</name>
<sequence>MQMINDPVSLAEIMVGSSCRISSVELDGLLRRRVLDLGIVPGTPVECVRRSPAGDPIAYRVRGTTIALRNHDASLIKVYPNE</sequence>